<dbReference type="EMBL" id="CVQI01035606">
    <property type="protein sequence ID" value="CRK46378.1"/>
    <property type="molecule type" value="Genomic_DNA"/>
</dbReference>
<dbReference type="Proteomes" id="UP000045706">
    <property type="component" value="Unassembled WGS sequence"/>
</dbReference>
<feature type="compositionally biased region" description="Polar residues" evidence="1">
    <location>
        <begin position="273"/>
        <end position="284"/>
    </location>
</feature>
<sequence>MVEDKLLGTSMLLLSFSDEPISEETDSLDDGMPLLNALDGPMLETEPLLVGIIALVPDCEDAMADDAGSLDKVSLLGFWGNSVPEASPVELDCMIGSLDGSALCLLALDRTTSAEEVAIALGEMTMFVEDFLVNSVWLGNGVGSPELTTSVEETESLAGIASLRDRVGSLDETTTVGKDAVPLEEIIAPEEDKLWLRELISLEETVGERRGPDSEVEALDLTKSIVVEPLILGGKAGSLLVSGKLLVAEVRTLLMDRDEAMPDVPTDFDNESLADSTGVSVEDA</sequence>
<feature type="region of interest" description="Disordered" evidence="1">
    <location>
        <begin position="260"/>
        <end position="284"/>
    </location>
</feature>
<reference evidence="3" key="1">
    <citation type="submission" date="2015-05" db="EMBL/GenBank/DDBJ databases">
        <authorList>
            <person name="Fogelqvist Johan"/>
        </authorList>
    </citation>
    <scope>NUCLEOTIDE SEQUENCE [LARGE SCALE GENOMIC DNA]</scope>
</reference>
<proteinExistence type="predicted"/>
<organism evidence="2 3">
    <name type="scientific">Verticillium longisporum</name>
    <name type="common">Verticillium dahliae var. longisporum</name>
    <dbReference type="NCBI Taxonomy" id="100787"/>
    <lineage>
        <taxon>Eukaryota</taxon>
        <taxon>Fungi</taxon>
        <taxon>Dikarya</taxon>
        <taxon>Ascomycota</taxon>
        <taxon>Pezizomycotina</taxon>
        <taxon>Sordariomycetes</taxon>
        <taxon>Hypocreomycetidae</taxon>
        <taxon>Glomerellales</taxon>
        <taxon>Plectosphaerellaceae</taxon>
        <taxon>Verticillium</taxon>
    </lineage>
</organism>
<evidence type="ECO:0000256" key="1">
    <source>
        <dbReference type="SAM" id="MobiDB-lite"/>
    </source>
</evidence>
<protein>
    <submittedName>
        <fullName evidence="2">Uncharacterized protein</fullName>
    </submittedName>
</protein>
<name>A0A0G4NIW1_VERLO</name>
<evidence type="ECO:0000313" key="3">
    <source>
        <dbReference type="Proteomes" id="UP000045706"/>
    </source>
</evidence>
<gene>
    <name evidence="2" type="ORF">BN1723_007032</name>
</gene>
<dbReference type="AlphaFoldDB" id="A0A0G4NIW1"/>
<accession>A0A0G4NIW1</accession>
<evidence type="ECO:0000313" key="2">
    <source>
        <dbReference type="EMBL" id="CRK46378.1"/>
    </source>
</evidence>